<reference evidence="2 3" key="1">
    <citation type="journal article" date="2024" name="Int. J. Syst. Evol. Microbiol.">
        <title>Microbacterium memoriense sp. nov., a member of the Actinomycetota from marine beach sediment of the north coast of Portugal.</title>
        <authorList>
            <person name="Santos J.D.N.D."/>
            <person name="Klimek D."/>
            <person name="Calusinska M."/>
            <person name="Lobo-da-Cunha A."/>
            <person name="Catita J."/>
            <person name="Goncalves H."/>
            <person name="Gonzalez I."/>
            <person name="Lage O.M."/>
        </authorList>
    </citation>
    <scope>NUCLEOTIDE SEQUENCE [LARGE SCALE GENOMIC DNA]</scope>
    <source>
        <strain evidence="2 3">PMIC_1C1B</strain>
    </source>
</reference>
<organism evidence="2 3">
    <name type="scientific">Microbacterium memoriense</name>
    <dbReference type="NCBI Taxonomy" id="2978350"/>
    <lineage>
        <taxon>Bacteria</taxon>
        <taxon>Bacillati</taxon>
        <taxon>Actinomycetota</taxon>
        <taxon>Actinomycetes</taxon>
        <taxon>Micrococcales</taxon>
        <taxon>Microbacteriaceae</taxon>
        <taxon>Microbacterium</taxon>
    </lineage>
</organism>
<dbReference type="RefSeq" id="WP_261606140.1">
    <property type="nucleotide sequence ID" value="NZ_JAODOR010000004.1"/>
</dbReference>
<dbReference type="Proteomes" id="UP001300496">
    <property type="component" value="Unassembled WGS sequence"/>
</dbReference>
<feature type="transmembrane region" description="Helical" evidence="1">
    <location>
        <begin position="165"/>
        <end position="185"/>
    </location>
</feature>
<feature type="transmembrane region" description="Helical" evidence="1">
    <location>
        <begin position="122"/>
        <end position="145"/>
    </location>
</feature>
<gene>
    <name evidence="2" type="ORF">N4R40_04425</name>
</gene>
<comment type="caution">
    <text evidence="2">The sequence shown here is derived from an EMBL/GenBank/DDBJ whole genome shotgun (WGS) entry which is preliminary data.</text>
</comment>
<name>A0ABT2PBQ1_9MICO</name>
<proteinExistence type="predicted"/>
<dbReference type="PANTHER" id="PTHR37305">
    <property type="entry name" value="INTEGRAL MEMBRANE PROTEIN-RELATED"/>
    <property type="match status" value="1"/>
</dbReference>
<feature type="transmembrane region" description="Helical" evidence="1">
    <location>
        <begin position="42"/>
        <end position="62"/>
    </location>
</feature>
<keyword evidence="1" id="KW-0472">Membrane</keyword>
<protein>
    <submittedName>
        <fullName evidence="2">ABC transporter permease</fullName>
    </submittedName>
</protein>
<keyword evidence="3" id="KW-1185">Reference proteome</keyword>
<dbReference type="PANTHER" id="PTHR37305:SF1">
    <property type="entry name" value="MEMBRANE PROTEIN"/>
    <property type="match status" value="1"/>
</dbReference>
<evidence type="ECO:0000313" key="3">
    <source>
        <dbReference type="Proteomes" id="UP001300496"/>
    </source>
</evidence>
<keyword evidence="1" id="KW-0812">Transmembrane</keyword>
<feature type="transmembrane region" description="Helical" evidence="1">
    <location>
        <begin position="82"/>
        <end position="101"/>
    </location>
</feature>
<feature type="transmembrane region" description="Helical" evidence="1">
    <location>
        <begin position="244"/>
        <end position="265"/>
    </location>
</feature>
<dbReference type="Pfam" id="PF12679">
    <property type="entry name" value="ABC2_membrane_2"/>
    <property type="match status" value="1"/>
</dbReference>
<accession>A0ABT2PBQ1</accession>
<evidence type="ECO:0000256" key="1">
    <source>
        <dbReference type="SAM" id="Phobius"/>
    </source>
</evidence>
<sequence>MTAASAPTRARSTSSVPRTARLSFLRVLRSELVKLATLRSTWWSLGITVALSVGIALLIAAASRDFGGDFPAVNAITAPMQFTMLVAGIFGAMAITGEYSTGMIRSTLTAEPRRGGVVLAKAIAVALFLLITVLVSTLIAVVSTAPLLGDAGIDWNDTDASTVPLANSLLAMVAFGLIGLGWGFIIRNGAGAIAATVGLLFVAPIILSLFTIGGEAWLWLVDLAQYLPMGAASTLTSGGAIENAVPVITLLAWPVGTLLVGWMILRTRDA</sequence>
<dbReference type="EMBL" id="JAODOR010000004">
    <property type="protein sequence ID" value="MCT9001612.1"/>
    <property type="molecule type" value="Genomic_DNA"/>
</dbReference>
<keyword evidence="1" id="KW-1133">Transmembrane helix</keyword>
<evidence type="ECO:0000313" key="2">
    <source>
        <dbReference type="EMBL" id="MCT9001612.1"/>
    </source>
</evidence>
<feature type="transmembrane region" description="Helical" evidence="1">
    <location>
        <begin position="197"/>
        <end position="220"/>
    </location>
</feature>